<dbReference type="AlphaFoldDB" id="A0AAW3ET44"/>
<protein>
    <submittedName>
        <fullName evidence="3">Nitrile hydratase beta subunit</fullName>
    </submittedName>
</protein>
<reference evidence="3 4" key="1">
    <citation type="submission" date="2014-04" db="EMBL/GenBank/DDBJ databases">
        <authorList>
            <person name="Bishop-Lilly K.A."/>
            <person name="Broomall S.M."/>
            <person name="Chain P.S."/>
            <person name="Chertkov O."/>
            <person name="Coyne S.R."/>
            <person name="Daligault H.E."/>
            <person name="Davenport K.W."/>
            <person name="Erkkila T."/>
            <person name="Frey K.G."/>
            <person name="Gibbons H.S."/>
            <person name="Gu W."/>
            <person name="Jaissle J."/>
            <person name="Johnson S.L."/>
            <person name="Koroleva G.I."/>
            <person name="Ladner J.T."/>
            <person name="Lo C.-C."/>
            <person name="Minogue T.D."/>
            <person name="Munk C."/>
            <person name="Palacios G.F."/>
            <person name="Redden C.L."/>
            <person name="Rosenzweig C.N."/>
            <person name="Scholz M.B."/>
            <person name="Teshima H."/>
            <person name="Xu Y."/>
        </authorList>
    </citation>
    <scope>NUCLEOTIDE SEQUENCE [LARGE SCALE GENOMIC DNA]</scope>
    <source>
        <strain evidence="4">gladioli</strain>
    </source>
</reference>
<dbReference type="SUPFAM" id="SSF50090">
    <property type="entry name" value="Electron transport accessory proteins"/>
    <property type="match status" value="1"/>
</dbReference>
<dbReference type="Pfam" id="PF02211">
    <property type="entry name" value="NHase_beta_C"/>
    <property type="match status" value="1"/>
</dbReference>
<accession>A0AAW3ET44</accession>
<dbReference type="Gene3D" id="2.30.30.50">
    <property type="match status" value="1"/>
</dbReference>
<dbReference type="PROSITE" id="PS51318">
    <property type="entry name" value="TAT"/>
    <property type="match status" value="1"/>
</dbReference>
<dbReference type="KEGG" id="bgo:BM43_3445"/>
<name>A0AAW3ET44_BURGA</name>
<dbReference type="InterPro" id="IPR008990">
    <property type="entry name" value="Elect_transpt_acc-like_dom_sf"/>
</dbReference>
<feature type="region of interest" description="Disordered" evidence="1">
    <location>
        <begin position="1"/>
        <end position="21"/>
    </location>
</feature>
<dbReference type="RefSeq" id="WP_080742266.1">
    <property type="nucleotide sequence ID" value="NZ_CADEWN010000015.1"/>
</dbReference>
<dbReference type="Proteomes" id="UP000029590">
    <property type="component" value="Unassembled WGS sequence"/>
</dbReference>
<sequence length="156" mass="17258">MSINDSPSLHPAHSANHESSPARRTLLKSLVAGGASIAFGVPAHAAAASHIARIPGIVNREGRVSPFQVGDHVRVSVRYPIGHYRTPFYLRGKPGQVVRVVEQYINPEQEAFGHNAGSQLWLYQVRFSQKDLWPENEGAPSDTLQLEIFENWLEKA</sequence>
<evidence type="ECO:0000313" key="3">
    <source>
        <dbReference type="EMBL" id="KGC09884.1"/>
    </source>
</evidence>
<gene>
    <name evidence="3" type="ORF">DM48_5471</name>
</gene>
<dbReference type="EMBL" id="JPGG01000018">
    <property type="protein sequence ID" value="KGC09884.1"/>
    <property type="molecule type" value="Genomic_DNA"/>
</dbReference>
<feature type="domain" description="Nitrile hydratase beta subunit" evidence="2">
    <location>
        <begin position="65"/>
        <end position="155"/>
    </location>
</feature>
<evidence type="ECO:0000256" key="1">
    <source>
        <dbReference type="SAM" id="MobiDB-lite"/>
    </source>
</evidence>
<evidence type="ECO:0000259" key="2">
    <source>
        <dbReference type="Pfam" id="PF02211"/>
    </source>
</evidence>
<comment type="caution">
    <text evidence="3">The sequence shown here is derived from an EMBL/GenBank/DDBJ whole genome shotgun (WGS) entry which is preliminary data.</text>
</comment>
<organism evidence="3 4">
    <name type="scientific">Burkholderia gladioli</name>
    <name type="common">Pseudomonas marginata</name>
    <name type="synonym">Phytomonas marginata</name>
    <dbReference type="NCBI Taxonomy" id="28095"/>
    <lineage>
        <taxon>Bacteria</taxon>
        <taxon>Pseudomonadati</taxon>
        <taxon>Pseudomonadota</taxon>
        <taxon>Betaproteobacteria</taxon>
        <taxon>Burkholderiales</taxon>
        <taxon>Burkholderiaceae</taxon>
        <taxon>Burkholderia</taxon>
    </lineage>
</organism>
<proteinExistence type="predicted"/>
<dbReference type="InterPro" id="IPR006311">
    <property type="entry name" value="TAT_signal"/>
</dbReference>
<evidence type="ECO:0000313" key="4">
    <source>
        <dbReference type="Proteomes" id="UP000029590"/>
    </source>
</evidence>
<dbReference type="InterPro" id="IPR024690">
    <property type="entry name" value="CN_hydtase_beta_dom_C"/>
</dbReference>